<dbReference type="AlphaFoldDB" id="A0A165BB00"/>
<proteinExistence type="predicted"/>
<evidence type="ECO:0000313" key="1">
    <source>
        <dbReference type="EMBL" id="KZV80227.1"/>
    </source>
</evidence>
<protein>
    <submittedName>
        <fullName evidence="1">Uncharacterized protein</fullName>
    </submittedName>
</protein>
<sequence>MVHSARLDIISRDSGVRAAARFAPSLLAPAAGPRCSLQDALRSVGVLVAMAVLMVMVMRVRSSVSVDHCLLSGPCYLLIVDCPAVQHADSRWLRHPVQQYSNPRRIVPMLRLRTAVHPQRTPSLRCLSGCGIHLLAIVLSLVNPYRGPGALKAASLMVSRPLVDTAAAARLVLLSRRLWPCAGSCSSDGRDESSRALLLIDFWSPAAARVSLEAEARPSDCNGPVLCTLEDCILEKRIRFRRRAAWTVLTTHNFAHPLTHTHGHSSPHLLALDVLPSPQSAPLPATDNISPNHTD</sequence>
<gene>
    <name evidence="1" type="ORF">EXIGLDRAFT_430304</name>
</gene>
<dbReference type="InParanoid" id="A0A165BB00"/>
<accession>A0A165BB00</accession>
<evidence type="ECO:0000313" key="2">
    <source>
        <dbReference type="Proteomes" id="UP000077266"/>
    </source>
</evidence>
<reference evidence="1 2" key="1">
    <citation type="journal article" date="2016" name="Mol. Biol. Evol.">
        <title>Comparative Genomics of Early-Diverging Mushroom-Forming Fungi Provides Insights into the Origins of Lignocellulose Decay Capabilities.</title>
        <authorList>
            <person name="Nagy L.G."/>
            <person name="Riley R."/>
            <person name="Tritt A."/>
            <person name="Adam C."/>
            <person name="Daum C."/>
            <person name="Floudas D."/>
            <person name="Sun H."/>
            <person name="Yadav J.S."/>
            <person name="Pangilinan J."/>
            <person name="Larsson K.H."/>
            <person name="Matsuura K."/>
            <person name="Barry K."/>
            <person name="Labutti K."/>
            <person name="Kuo R."/>
            <person name="Ohm R.A."/>
            <person name="Bhattacharya S.S."/>
            <person name="Shirouzu T."/>
            <person name="Yoshinaga Y."/>
            <person name="Martin F.M."/>
            <person name="Grigoriev I.V."/>
            <person name="Hibbett D.S."/>
        </authorList>
    </citation>
    <scope>NUCLEOTIDE SEQUENCE [LARGE SCALE GENOMIC DNA]</scope>
    <source>
        <strain evidence="1 2">HHB12029</strain>
    </source>
</reference>
<organism evidence="1 2">
    <name type="scientific">Exidia glandulosa HHB12029</name>
    <dbReference type="NCBI Taxonomy" id="1314781"/>
    <lineage>
        <taxon>Eukaryota</taxon>
        <taxon>Fungi</taxon>
        <taxon>Dikarya</taxon>
        <taxon>Basidiomycota</taxon>
        <taxon>Agaricomycotina</taxon>
        <taxon>Agaricomycetes</taxon>
        <taxon>Auriculariales</taxon>
        <taxon>Exidiaceae</taxon>
        <taxon>Exidia</taxon>
    </lineage>
</organism>
<dbReference type="EMBL" id="KV426506">
    <property type="protein sequence ID" value="KZV80227.1"/>
    <property type="molecule type" value="Genomic_DNA"/>
</dbReference>
<dbReference type="Proteomes" id="UP000077266">
    <property type="component" value="Unassembled WGS sequence"/>
</dbReference>
<keyword evidence="2" id="KW-1185">Reference proteome</keyword>
<name>A0A165BB00_EXIGL</name>